<dbReference type="Pfam" id="PF12833">
    <property type="entry name" value="HTH_18"/>
    <property type="match status" value="1"/>
</dbReference>
<dbReference type="GO" id="GO:0043565">
    <property type="term" value="F:sequence-specific DNA binding"/>
    <property type="evidence" value="ECO:0007669"/>
    <property type="project" value="InterPro"/>
</dbReference>
<proteinExistence type="predicted"/>
<keyword evidence="4" id="KW-1185">Reference proteome</keyword>
<dbReference type="InterPro" id="IPR009057">
    <property type="entry name" value="Homeodomain-like_sf"/>
</dbReference>
<evidence type="ECO:0000313" key="4">
    <source>
        <dbReference type="Proteomes" id="UP000287394"/>
    </source>
</evidence>
<accession>A0A402CXS9</accession>
<dbReference type="AlphaFoldDB" id="A0A402CXS9"/>
<protein>
    <submittedName>
        <fullName evidence="3">AraC family transcriptional regulator</fullName>
    </submittedName>
</protein>
<dbReference type="Proteomes" id="UP000287394">
    <property type="component" value="Chromosome"/>
</dbReference>
<sequence>MLDRLVETVTRHTEGHCGQLVIETAVKGVSLLRSPQQDRLSHSILKPTLCFVVQGAKQSMLGDKWINYRAGQALVVSIEMPAFGRIVEATQSKPYLSIGVELDIAALREVMESLSPPPQTARKVNRGVFVTDFHDPLADCLLRLMRLLDSPSAISALYPLIMREICYWLLTSPYGGEVANIVLGSGHMQGVIHAIHSLRENFDRPIRIEELADRARMSASAFHRQFKQTTSMTPLQFQKQLRLLEARRLMLTDSVSAEAAAYQVGYESASQFSREYARTFGAPPRRDIARMKTPEILPPASPQLHGPAWFEPQTSVV</sequence>
<dbReference type="RefSeq" id="WP_119322083.1">
    <property type="nucleotide sequence ID" value="NZ_AP025739.1"/>
</dbReference>
<keyword evidence="2" id="KW-0804">Transcription</keyword>
<dbReference type="PROSITE" id="PS01124">
    <property type="entry name" value="HTH_ARAC_FAMILY_2"/>
    <property type="match status" value="1"/>
</dbReference>
<evidence type="ECO:0000256" key="1">
    <source>
        <dbReference type="ARBA" id="ARBA00023015"/>
    </source>
</evidence>
<dbReference type="SUPFAM" id="SSF46689">
    <property type="entry name" value="Homeodomain-like"/>
    <property type="match status" value="2"/>
</dbReference>
<evidence type="ECO:0000313" key="3">
    <source>
        <dbReference type="EMBL" id="BDI32225.1"/>
    </source>
</evidence>
<dbReference type="GO" id="GO:0003700">
    <property type="term" value="F:DNA-binding transcription factor activity"/>
    <property type="evidence" value="ECO:0007669"/>
    <property type="project" value="InterPro"/>
</dbReference>
<reference evidence="3 4" key="1">
    <citation type="journal article" date="2019" name="Int. J. Syst. Evol. Microbiol.">
        <title>Capsulimonas corticalis gen. nov., sp. nov., an aerobic capsulated bacterium, of a novel bacterial order, Capsulimonadales ord. nov., of the class Armatimonadia of the phylum Armatimonadetes.</title>
        <authorList>
            <person name="Li J."/>
            <person name="Kudo C."/>
            <person name="Tonouchi A."/>
        </authorList>
    </citation>
    <scope>NUCLEOTIDE SEQUENCE [LARGE SCALE GENOMIC DNA]</scope>
    <source>
        <strain evidence="3 4">AX-7</strain>
    </source>
</reference>
<dbReference type="Gene3D" id="1.10.10.60">
    <property type="entry name" value="Homeodomain-like"/>
    <property type="match status" value="2"/>
</dbReference>
<dbReference type="InterPro" id="IPR009594">
    <property type="entry name" value="Tscrpt_reg_HTH_AraC_N"/>
</dbReference>
<dbReference type="Pfam" id="PF06719">
    <property type="entry name" value="AraC_N"/>
    <property type="match status" value="1"/>
</dbReference>
<name>A0A402CXS9_9BACT</name>
<dbReference type="InterPro" id="IPR018060">
    <property type="entry name" value="HTH_AraC"/>
</dbReference>
<organism evidence="3 4">
    <name type="scientific">Capsulimonas corticalis</name>
    <dbReference type="NCBI Taxonomy" id="2219043"/>
    <lineage>
        <taxon>Bacteria</taxon>
        <taxon>Bacillati</taxon>
        <taxon>Armatimonadota</taxon>
        <taxon>Armatimonadia</taxon>
        <taxon>Capsulimonadales</taxon>
        <taxon>Capsulimonadaceae</taxon>
        <taxon>Capsulimonas</taxon>
    </lineage>
</organism>
<dbReference type="SMART" id="SM00342">
    <property type="entry name" value="HTH_ARAC"/>
    <property type="match status" value="1"/>
</dbReference>
<dbReference type="PANTHER" id="PTHR43436">
    <property type="entry name" value="ARAC-FAMILY TRANSCRIPTIONAL REGULATOR"/>
    <property type="match status" value="1"/>
</dbReference>
<keyword evidence="1" id="KW-0805">Transcription regulation</keyword>
<evidence type="ECO:0000256" key="2">
    <source>
        <dbReference type="ARBA" id="ARBA00023163"/>
    </source>
</evidence>
<dbReference type="KEGG" id="ccot:CCAX7_42760"/>
<gene>
    <name evidence="3" type="ORF">CCAX7_42760</name>
</gene>
<dbReference type="OrthoDB" id="34150at2"/>
<dbReference type="EMBL" id="AP025739">
    <property type="protein sequence ID" value="BDI32225.1"/>
    <property type="molecule type" value="Genomic_DNA"/>
</dbReference>
<dbReference type="PANTHER" id="PTHR43436:SF1">
    <property type="entry name" value="TRANSCRIPTIONAL REGULATORY PROTEIN"/>
    <property type="match status" value="1"/>
</dbReference>